<feature type="transmembrane region" description="Helical" evidence="2">
    <location>
        <begin position="183"/>
        <end position="201"/>
    </location>
</feature>
<dbReference type="PANTHER" id="PTHR39430:SF1">
    <property type="entry name" value="PROTEASE"/>
    <property type="match status" value="1"/>
</dbReference>
<sequence>MKLTQSMLLTKEQRRGNAIVVVLFSIIVMFAAQFLVILPTQQKGINVGLAEVMVSFLSVVVIGVILLYAFLVEKRTPPSFGFKKAGSVKKYFLGLAIGSSIILSVFVINALFSAIDVQNNLSQVSWLYLAGSVIGYFFQGMMEEVLCRGLIMNTLSARYNVWTRIIANSVIFSILHAAGFTLATLNLFLAGLLFSLLFYLTDNLFFVSAIHSAWNFILGPVLGVSVSGMRNYSSVLKTNSLPQHSSLNGGIYGFEGGAVLTVVLVVIIAYALYRIKKKFSVA</sequence>
<reference evidence="5" key="2">
    <citation type="submission" date="2017-05" db="EMBL/GenBank/DDBJ databases">
        <authorList>
            <consortium name="The Broad Institute Genomics Platform"/>
            <consortium name="The Broad Institute Genomic Center for Infectious Diseases"/>
            <person name="Earl A."/>
            <person name="Manson A."/>
            <person name="Schwartman J."/>
            <person name="Gilmore M."/>
            <person name="Abouelleil A."/>
            <person name="Cao P."/>
            <person name="Chapman S."/>
            <person name="Cusick C."/>
            <person name="Shea T."/>
            <person name="Young S."/>
            <person name="Neafsey D."/>
            <person name="Nusbaum C."/>
            <person name="Birren B."/>
        </authorList>
    </citation>
    <scope>NUCLEOTIDE SEQUENCE</scope>
    <source>
        <strain evidence="5">9E7_DIV0242</strain>
    </source>
</reference>
<feature type="transmembrane region" description="Helical" evidence="2">
    <location>
        <begin position="52"/>
        <end position="71"/>
    </location>
</feature>
<dbReference type="GO" id="GO:0004175">
    <property type="term" value="F:endopeptidase activity"/>
    <property type="evidence" value="ECO:0007669"/>
    <property type="project" value="UniProtKB-ARBA"/>
</dbReference>
<reference evidence="4" key="1">
    <citation type="submission" date="2017-05" db="EMBL/GenBank/DDBJ databases">
        <title>The Genome Sequence of Enterococcus sp. 9E7_DIV0242.</title>
        <authorList>
            <consortium name="The Broad Institute Genomics Platform"/>
            <consortium name="The Broad Institute Genomic Center for Infectious Diseases"/>
            <person name="Earl A."/>
            <person name="Manson A."/>
            <person name="Schwartman J."/>
            <person name="Gilmore M."/>
            <person name="Abouelleil A."/>
            <person name="Cao P."/>
            <person name="Chapman S."/>
            <person name="Cusick C."/>
            <person name="Shea T."/>
            <person name="Young S."/>
            <person name="Neafsey D."/>
            <person name="Nusbaum C."/>
            <person name="Birren B."/>
        </authorList>
    </citation>
    <scope>NUCLEOTIDE SEQUENCE [LARGE SCALE GENOMIC DNA]</scope>
    <source>
        <strain evidence="4">9E7_DIV0242</strain>
    </source>
</reference>
<accession>A0A242KAZ2</accession>
<feature type="transmembrane region" description="Helical" evidence="2">
    <location>
        <begin position="20"/>
        <end position="40"/>
    </location>
</feature>
<evidence type="ECO:0000259" key="3">
    <source>
        <dbReference type="Pfam" id="PF02517"/>
    </source>
</evidence>
<feature type="transmembrane region" description="Helical" evidence="2">
    <location>
        <begin position="213"/>
        <end position="232"/>
    </location>
</feature>
<evidence type="ECO:0000313" key="4">
    <source>
        <dbReference type="EMBL" id="OTP17710.1"/>
    </source>
</evidence>
<dbReference type="RefSeq" id="WP_086348898.1">
    <property type="nucleotide sequence ID" value="NZ_CP147247.1"/>
</dbReference>
<evidence type="ECO:0000256" key="2">
    <source>
        <dbReference type="SAM" id="Phobius"/>
    </source>
</evidence>
<keyword evidence="2" id="KW-0812">Transmembrane</keyword>
<evidence type="ECO:0000256" key="1">
    <source>
        <dbReference type="ARBA" id="ARBA00009067"/>
    </source>
</evidence>
<protein>
    <recommendedName>
        <fullName evidence="3">CAAX prenyl protease 2/Lysostaphin resistance protein A-like domain-containing protein</fullName>
    </recommendedName>
</protein>
<dbReference type="Pfam" id="PF02517">
    <property type="entry name" value="Rce1-like"/>
    <property type="match status" value="1"/>
</dbReference>
<name>A0A242KAZ2_9ENTE</name>
<dbReference type="OrthoDB" id="324900at2"/>
<dbReference type="EMBL" id="CP147247">
    <property type="protein sequence ID" value="WYJ91323.1"/>
    <property type="molecule type" value="Genomic_DNA"/>
</dbReference>
<organism evidence="4">
    <name type="scientific">Candidatus Enterococcus clewellii</name>
    <dbReference type="NCBI Taxonomy" id="1834193"/>
    <lineage>
        <taxon>Bacteria</taxon>
        <taxon>Bacillati</taxon>
        <taxon>Bacillota</taxon>
        <taxon>Bacilli</taxon>
        <taxon>Lactobacillales</taxon>
        <taxon>Enterococcaceae</taxon>
        <taxon>Enterococcus</taxon>
    </lineage>
</organism>
<dbReference type="Proteomes" id="UP000195141">
    <property type="component" value="Chromosome"/>
</dbReference>
<feature type="domain" description="CAAX prenyl protease 2/Lysostaphin resistance protein A-like" evidence="3">
    <location>
        <begin position="128"/>
        <end position="217"/>
    </location>
</feature>
<dbReference type="InterPro" id="IPR003675">
    <property type="entry name" value="Rce1/LyrA-like_dom"/>
</dbReference>
<gene>
    <name evidence="4" type="ORF">A5888_001848</name>
    <name evidence="5" type="ORF">A5888_003091</name>
</gene>
<dbReference type="EMBL" id="NGMM01000002">
    <property type="protein sequence ID" value="OTP17710.1"/>
    <property type="molecule type" value="Genomic_DNA"/>
</dbReference>
<evidence type="ECO:0000313" key="6">
    <source>
        <dbReference type="Proteomes" id="UP000195141"/>
    </source>
</evidence>
<keyword evidence="6" id="KW-1185">Reference proteome</keyword>
<keyword evidence="2" id="KW-0472">Membrane</keyword>
<proteinExistence type="inferred from homology"/>
<comment type="similarity">
    <text evidence="1">Belongs to the UPF0177 family.</text>
</comment>
<feature type="transmembrane region" description="Helical" evidence="2">
    <location>
        <begin position="252"/>
        <end position="273"/>
    </location>
</feature>
<feature type="transmembrane region" description="Helical" evidence="2">
    <location>
        <begin position="159"/>
        <end position="177"/>
    </location>
</feature>
<feature type="transmembrane region" description="Helical" evidence="2">
    <location>
        <begin position="121"/>
        <end position="138"/>
    </location>
</feature>
<feature type="transmembrane region" description="Helical" evidence="2">
    <location>
        <begin position="91"/>
        <end position="115"/>
    </location>
</feature>
<dbReference type="GO" id="GO:0080120">
    <property type="term" value="P:CAAX-box protein maturation"/>
    <property type="evidence" value="ECO:0007669"/>
    <property type="project" value="UniProtKB-ARBA"/>
</dbReference>
<keyword evidence="2" id="KW-1133">Transmembrane helix</keyword>
<reference evidence="5" key="3">
    <citation type="submission" date="2024-03" db="EMBL/GenBank/DDBJ databases">
        <title>The Genome Sequence of Enterococcus sp. DIV0242b.</title>
        <authorList>
            <consortium name="The Broad Institute Genomics Platform"/>
            <consortium name="The Broad Institute Microbial Omics Core"/>
            <consortium name="The Broad Institute Genomic Center for Infectious Diseases"/>
            <person name="Earl A."/>
            <person name="Manson A."/>
            <person name="Gilmore M."/>
            <person name="Schwartman J."/>
            <person name="Shea T."/>
            <person name="Abouelleil A."/>
            <person name="Cao P."/>
            <person name="Chapman S."/>
            <person name="Cusick C."/>
            <person name="Young S."/>
            <person name="Neafsey D."/>
            <person name="Nusbaum C."/>
            <person name="Birren B."/>
        </authorList>
    </citation>
    <scope>NUCLEOTIDE SEQUENCE</scope>
    <source>
        <strain evidence="5">9E7_DIV0242</strain>
    </source>
</reference>
<dbReference type="PANTHER" id="PTHR39430">
    <property type="entry name" value="MEMBRANE-ASSOCIATED PROTEASE-RELATED"/>
    <property type="match status" value="1"/>
</dbReference>
<dbReference type="AlphaFoldDB" id="A0A242KAZ2"/>
<evidence type="ECO:0000313" key="5">
    <source>
        <dbReference type="EMBL" id="WYJ91323.1"/>
    </source>
</evidence>